<organism evidence="1">
    <name type="scientific">Hexamita inflata</name>
    <dbReference type="NCBI Taxonomy" id="28002"/>
    <lineage>
        <taxon>Eukaryota</taxon>
        <taxon>Metamonada</taxon>
        <taxon>Diplomonadida</taxon>
        <taxon>Hexamitidae</taxon>
        <taxon>Hexamitinae</taxon>
        <taxon>Hexamita</taxon>
    </lineage>
</organism>
<accession>A0AA86PUG4</accession>
<dbReference type="EMBL" id="CAXDID020000365">
    <property type="protein sequence ID" value="CAL6082529.1"/>
    <property type="molecule type" value="Genomic_DNA"/>
</dbReference>
<reference evidence="2 3" key="2">
    <citation type="submission" date="2024-07" db="EMBL/GenBank/DDBJ databases">
        <authorList>
            <person name="Akdeniz Z."/>
        </authorList>
    </citation>
    <scope>NUCLEOTIDE SEQUENCE [LARGE SCALE GENOMIC DNA]</scope>
</reference>
<evidence type="ECO:0000313" key="1">
    <source>
        <dbReference type="EMBL" id="CAI9945021.1"/>
    </source>
</evidence>
<keyword evidence="3" id="KW-1185">Reference proteome</keyword>
<proteinExistence type="predicted"/>
<dbReference type="Proteomes" id="UP001642409">
    <property type="component" value="Unassembled WGS sequence"/>
</dbReference>
<protein>
    <submittedName>
        <fullName evidence="1">Uncharacterized protein</fullName>
    </submittedName>
</protein>
<dbReference type="EMBL" id="CATOUU010000736">
    <property type="protein sequence ID" value="CAI9945021.1"/>
    <property type="molecule type" value="Genomic_DNA"/>
</dbReference>
<gene>
    <name evidence="1" type="ORF">HINF_LOCUS32666</name>
    <name evidence="2" type="ORF">HINF_LOCUS61290</name>
</gene>
<name>A0AA86PUG4_9EUKA</name>
<reference evidence="1" key="1">
    <citation type="submission" date="2023-06" db="EMBL/GenBank/DDBJ databases">
        <authorList>
            <person name="Kurt Z."/>
        </authorList>
    </citation>
    <scope>NUCLEOTIDE SEQUENCE</scope>
</reference>
<evidence type="ECO:0000313" key="3">
    <source>
        <dbReference type="Proteomes" id="UP001642409"/>
    </source>
</evidence>
<dbReference type="AlphaFoldDB" id="A0AA86PUG4"/>
<sequence>MHQQSINRYTKYQLVDQNFIFISAYLCRKQNEFWWTWAFLQEWADLDRK</sequence>
<comment type="caution">
    <text evidence="1">The sequence shown here is derived from an EMBL/GenBank/DDBJ whole genome shotgun (WGS) entry which is preliminary data.</text>
</comment>
<evidence type="ECO:0000313" key="2">
    <source>
        <dbReference type="EMBL" id="CAL6082529.1"/>
    </source>
</evidence>